<sequence>MENRDPANTKLGPNHRRMEENAMPATGFPLDVEQEMATKLGPINLEILLNPHVEIDATSLRQIVVVEKRISGTVHRFIRVQAWGLHCRLSPINCHQSHWPLSSFPPCHGCLEALSFFTVLDWAYKGSDGRARRARAA</sequence>
<reference evidence="1 2" key="1">
    <citation type="submission" date="2024-09" db="EMBL/GenBank/DDBJ databases">
        <title>Chromosome-scale assembly of Riccia fluitans.</title>
        <authorList>
            <person name="Paukszto L."/>
            <person name="Sawicki J."/>
            <person name="Karawczyk K."/>
            <person name="Piernik-Szablinska J."/>
            <person name="Szczecinska M."/>
            <person name="Mazdziarz M."/>
        </authorList>
    </citation>
    <scope>NUCLEOTIDE SEQUENCE [LARGE SCALE GENOMIC DNA]</scope>
    <source>
        <strain evidence="1">Rf_01</strain>
        <tissue evidence="1">Aerial parts of the thallus</tissue>
    </source>
</reference>
<comment type="caution">
    <text evidence="1">The sequence shown here is derived from an EMBL/GenBank/DDBJ whole genome shotgun (WGS) entry which is preliminary data.</text>
</comment>
<keyword evidence="2" id="KW-1185">Reference proteome</keyword>
<organism evidence="1 2">
    <name type="scientific">Riccia fluitans</name>
    <dbReference type="NCBI Taxonomy" id="41844"/>
    <lineage>
        <taxon>Eukaryota</taxon>
        <taxon>Viridiplantae</taxon>
        <taxon>Streptophyta</taxon>
        <taxon>Embryophyta</taxon>
        <taxon>Marchantiophyta</taxon>
        <taxon>Marchantiopsida</taxon>
        <taxon>Marchantiidae</taxon>
        <taxon>Marchantiales</taxon>
        <taxon>Ricciaceae</taxon>
        <taxon>Riccia</taxon>
    </lineage>
</organism>
<dbReference type="Proteomes" id="UP001605036">
    <property type="component" value="Unassembled WGS sequence"/>
</dbReference>
<dbReference type="EMBL" id="JBHFFA010000008">
    <property type="protein sequence ID" value="KAL2608610.1"/>
    <property type="molecule type" value="Genomic_DNA"/>
</dbReference>
<proteinExistence type="predicted"/>
<evidence type="ECO:0000313" key="1">
    <source>
        <dbReference type="EMBL" id="KAL2608610.1"/>
    </source>
</evidence>
<gene>
    <name evidence="1" type="ORF">R1flu_027183</name>
</gene>
<protein>
    <submittedName>
        <fullName evidence="1">Uncharacterized protein</fullName>
    </submittedName>
</protein>
<name>A0ABD1XI70_9MARC</name>
<dbReference type="AlphaFoldDB" id="A0ABD1XI70"/>
<accession>A0ABD1XI70</accession>
<evidence type="ECO:0000313" key="2">
    <source>
        <dbReference type="Proteomes" id="UP001605036"/>
    </source>
</evidence>